<evidence type="ECO:0000256" key="4">
    <source>
        <dbReference type="ARBA" id="ARBA00023152"/>
    </source>
</evidence>
<dbReference type="Gene3D" id="3.40.50.1240">
    <property type="entry name" value="Phosphoglycerate mutase-like"/>
    <property type="match status" value="1"/>
</dbReference>
<dbReference type="SUPFAM" id="SSF53254">
    <property type="entry name" value="Phosphoglycerate mutase-like"/>
    <property type="match status" value="1"/>
</dbReference>
<reference evidence="7" key="1">
    <citation type="submission" date="2020-05" db="EMBL/GenBank/DDBJ databases">
        <authorList>
            <person name="Chiriac C."/>
            <person name="Salcher M."/>
            <person name="Ghai R."/>
            <person name="Kavagutti S V."/>
        </authorList>
    </citation>
    <scope>NUCLEOTIDE SEQUENCE</scope>
</reference>
<dbReference type="GO" id="GO:0004619">
    <property type="term" value="F:phosphoglycerate mutase activity"/>
    <property type="evidence" value="ECO:0007669"/>
    <property type="project" value="UniProtKB-EC"/>
</dbReference>
<feature type="region of interest" description="Disordered" evidence="6">
    <location>
        <begin position="129"/>
        <end position="148"/>
    </location>
</feature>
<dbReference type="NCBIfam" id="TIGR01258">
    <property type="entry name" value="pgm_1"/>
    <property type="match status" value="1"/>
</dbReference>
<dbReference type="PROSITE" id="PS00175">
    <property type="entry name" value="PG_MUTASE"/>
    <property type="match status" value="1"/>
</dbReference>
<keyword evidence="4" id="KW-0324">Glycolysis</keyword>
<dbReference type="AlphaFoldDB" id="A0A6J7RLJ7"/>
<keyword evidence="5" id="KW-0413">Isomerase</keyword>
<accession>A0A6J7RLJ7</accession>
<dbReference type="FunFam" id="3.40.50.1240:FF:000003">
    <property type="entry name" value="2,3-bisphosphoglycerate-dependent phosphoglycerate mutase"/>
    <property type="match status" value="1"/>
</dbReference>
<dbReference type="InterPro" id="IPR005952">
    <property type="entry name" value="Phosphogly_mut1"/>
</dbReference>
<dbReference type="PANTHER" id="PTHR11931">
    <property type="entry name" value="PHOSPHOGLYCERATE MUTASE"/>
    <property type="match status" value="1"/>
</dbReference>
<dbReference type="GO" id="GO:0006096">
    <property type="term" value="P:glycolytic process"/>
    <property type="evidence" value="ECO:0007669"/>
    <property type="project" value="UniProtKB-KW"/>
</dbReference>
<dbReference type="HAMAP" id="MF_01039">
    <property type="entry name" value="PGAM_GpmA"/>
    <property type="match status" value="1"/>
</dbReference>
<dbReference type="SMART" id="SM00855">
    <property type="entry name" value="PGAM"/>
    <property type="match status" value="1"/>
</dbReference>
<dbReference type="NCBIfam" id="NF010713">
    <property type="entry name" value="PRK14115.1"/>
    <property type="match status" value="1"/>
</dbReference>
<evidence type="ECO:0000313" key="7">
    <source>
        <dbReference type="EMBL" id="CAB5029696.1"/>
    </source>
</evidence>
<evidence type="ECO:0000256" key="1">
    <source>
        <dbReference type="ARBA" id="ARBA00000380"/>
    </source>
</evidence>
<dbReference type="InterPro" id="IPR029033">
    <property type="entry name" value="His_PPase_superfam"/>
</dbReference>
<dbReference type="InterPro" id="IPR001345">
    <property type="entry name" value="PG/BPGM_mutase_AS"/>
</dbReference>
<dbReference type="EC" id="5.4.2.11" evidence="3"/>
<evidence type="ECO:0000256" key="2">
    <source>
        <dbReference type="ARBA" id="ARBA00006717"/>
    </source>
</evidence>
<dbReference type="InterPro" id="IPR013078">
    <property type="entry name" value="His_Pase_superF_clade-1"/>
</dbReference>
<proteinExistence type="inferred from homology"/>
<evidence type="ECO:0000256" key="3">
    <source>
        <dbReference type="ARBA" id="ARBA00012028"/>
    </source>
</evidence>
<comment type="catalytic activity">
    <reaction evidence="1">
        <text>(2R)-2-phosphoglycerate = (2R)-3-phosphoglycerate</text>
        <dbReference type="Rhea" id="RHEA:15901"/>
        <dbReference type="ChEBI" id="CHEBI:58272"/>
        <dbReference type="ChEBI" id="CHEBI:58289"/>
        <dbReference type="EC" id="5.4.2.11"/>
    </reaction>
</comment>
<name>A0A6J7RLJ7_9ZZZZ</name>
<gene>
    <name evidence="7" type="ORF">UFOPK4098_01425</name>
</gene>
<evidence type="ECO:0000256" key="5">
    <source>
        <dbReference type="ARBA" id="ARBA00023235"/>
    </source>
</evidence>
<comment type="similarity">
    <text evidence="2">Belongs to the phosphoglycerate mutase family. BPG-dependent PGAM subfamily.</text>
</comment>
<evidence type="ECO:0000256" key="6">
    <source>
        <dbReference type="SAM" id="MobiDB-lite"/>
    </source>
</evidence>
<dbReference type="EMBL" id="CAFBPN010000116">
    <property type="protein sequence ID" value="CAB5029696.1"/>
    <property type="molecule type" value="Genomic_DNA"/>
</dbReference>
<dbReference type="CDD" id="cd07067">
    <property type="entry name" value="HP_PGM_like"/>
    <property type="match status" value="1"/>
</dbReference>
<sequence>MTIWCAVLGWSYHFLMTGTLVLLRHGQSTWNKLNLFTGWHDVELTALGESEAAAAGTLMKKEGLVFDFAHTSLLTRAVRTCNLALEAMDQIWLPLQRHWQLNERHYGALQGLDKKATTELHGAEQTNLWRRSYDTPPPPVDTTNPEHPVNDARYRFIAPQDLPATECLKDVVARVLPYWNTEIVPQLQANMNVLVVAHGNSLRALIMYLEGISEAAIAELNVPTGVPRKYTFTSAMKVSDVTYLGDADAIAQAAAAVANQSK</sequence>
<organism evidence="7">
    <name type="scientific">freshwater metagenome</name>
    <dbReference type="NCBI Taxonomy" id="449393"/>
    <lineage>
        <taxon>unclassified sequences</taxon>
        <taxon>metagenomes</taxon>
        <taxon>ecological metagenomes</taxon>
    </lineage>
</organism>
<dbReference type="Pfam" id="PF00300">
    <property type="entry name" value="His_Phos_1"/>
    <property type="match status" value="2"/>
</dbReference>
<protein>
    <recommendedName>
        <fullName evidence="3">phosphoglycerate mutase (2,3-diphosphoglycerate-dependent)</fullName>
        <ecNumber evidence="3">5.4.2.11</ecNumber>
    </recommendedName>
</protein>